<sequence>MANLADQIERYIKEQLEKSRERMIEIQRQQLAALFGCVPSQINYVLTTRFAAEQGYVVESRRGGGGFVRIVKLDMEEDLWEILATRLGDLLSEDQARRIIERLMEEQILTIREGLIMQAAVQRDVLQISFPQRDLLRARLLKAMLSNLKRYQAPEAEAEQGKEKG</sequence>
<evidence type="ECO:0000256" key="3">
    <source>
        <dbReference type="ARBA" id="ARBA00022491"/>
    </source>
</evidence>
<evidence type="ECO:0000313" key="10">
    <source>
        <dbReference type="EMBL" id="MZP30219.1"/>
    </source>
</evidence>
<dbReference type="RefSeq" id="WP_161258752.1">
    <property type="nucleotide sequence ID" value="NZ_WXEY01000011.1"/>
</dbReference>
<evidence type="ECO:0000313" key="11">
    <source>
        <dbReference type="Proteomes" id="UP000463470"/>
    </source>
</evidence>
<evidence type="ECO:0000259" key="9">
    <source>
        <dbReference type="Pfam" id="PF17727"/>
    </source>
</evidence>
<dbReference type="EMBL" id="WXEY01000011">
    <property type="protein sequence ID" value="MZP30219.1"/>
    <property type="molecule type" value="Genomic_DNA"/>
</dbReference>
<name>A0A845L4S8_9FIRM</name>
<dbReference type="InterPro" id="IPR008463">
    <property type="entry name" value="CtsR"/>
</dbReference>
<keyword evidence="3 7" id="KW-0678">Repressor</keyword>
<evidence type="ECO:0000256" key="6">
    <source>
        <dbReference type="ARBA" id="ARBA00023163"/>
    </source>
</evidence>
<dbReference type="Pfam" id="PF05848">
    <property type="entry name" value="CtsR"/>
    <property type="match status" value="1"/>
</dbReference>
<evidence type="ECO:0000256" key="5">
    <source>
        <dbReference type="ARBA" id="ARBA00023125"/>
    </source>
</evidence>
<dbReference type="Proteomes" id="UP000463470">
    <property type="component" value="Unassembled WGS sequence"/>
</dbReference>
<dbReference type="GO" id="GO:0003677">
    <property type="term" value="F:DNA binding"/>
    <property type="evidence" value="ECO:0007669"/>
    <property type="project" value="UniProtKB-UniRule"/>
</dbReference>
<keyword evidence="4 7" id="KW-0805">Transcription regulation</keyword>
<proteinExistence type="inferred from homology"/>
<dbReference type="InterPro" id="IPR041908">
    <property type="entry name" value="CtsR_C_sf"/>
</dbReference>
<keyword evidence="5 7" id="KW-0238">DNA-binding</keyword>
<evidence type="ECO:0000259" key="8">
    <source>
        <dbReference type="Pfam" id="PF05848"/>
    </source>
</evidence>
<comment type="caution">
    <text evidence="10">The sequence shown here is derived from an EMBL/GenBank/DDBJ whole genome shotgun (WGS) entry which is preliminary data.</text>
</comment>
<feature type="domain" description="CtsR C-terminal dimerization" evidence="9">
    <location>
        <begin position="77"/>
        <end position="145"/>
    </location>
</feature>
<organism evidence="10 11">
    <name type="scientific">Heliomicrobium undosum</name>
    <dbReference type="NCBI Taxonomy" id="121734"/>
    <lineage>
        <taxon>Bacteria</taxon>
        <taxon>Bacillati</taxon>
        <taxon>Bacillota</taxon>
        <taxon>Clostridia</taxon>
        <taxon>Eubacteriales</taxon>
        <taxon>Heliobacteriaceae</taxon>
        <taxon>Heliomicrobium</taxon>
    </lineage>
</organism>
<dbReference type="Gene3D" id="1.10.1200.150">
    <property type="entry name" value="Transcriptional regulator CtsR, C-terminal domain"/>
    <property type="match status" value="1"/>
</dbReference>
<dbReference type="PIRSF" id="PIRSF010607">
    <property type="entry name" value="Txn_repr_CtsR"/>
    <property type="match status" value="1"/>
</dbReference>
<gene>
    <name evidence="10" type="ORF">GTO91_10915</name>
</gene>
<keyword evidence="6 7" id="KW-0804">Transcription</keyword>
<comment type="similarity">
    <text evidence="1 7">Belongs to the CtsR family.</text>
</comment>
<evidence type="ECO:0000256" key="1">
    <source>
        <dbReference type="ARBA" id="ARBA00010189"/>
    </source>
</evidence>
<evidence type="ECO:0000256" key="4">
    <source>
        <dbReference type="ARBA" id="ARBA00023015"/>
    </source>
</evidence>
<feature type="domain" description="CtsR N-terminal HTH" evidence="8">
    <location>
        <begin position="3"/>
        <end position="73"/>
    </location>
</feature>
<dbReference type="GO" id="GO:0006355">
    <property type="term" value="P:regulation of DNA-templated transcription"/>
    <property type="evidence" value="ECO:0007669"/>
    <property type="project" value="UniProtKB-UniRule"/>
</dbReference>
<reference evidence="10 11" key="1">
    <citation type="submission" date="2020-01" db="EMBL/GenBank/DDBJ databases">
        <title>Whole-genome sequence of Heliobacterium undosum DSM 13378.</title>
        <authorList>
            <person name="Kyndt J.A."/>
            <person name="Meyer T.E."/>
        </authorList>
    </citation>
    <scope>NUCLEOTIDE SEQUENCE [LARGE SCALE GENOMIC DNA]</scope>
    <source>
        <strain evidence="10 11">DSM 13378</strain>
    </source>
</reference>
<dbReference type="Pfam" id="PF17727">
    <property type="entry name" value="CtsR_C"/>
    <property type="match status" value="1"/>
</dbReference>
<dbReference type="OrthoDB" id="1680813at2"/>
<dbReference type="AlphaFoldDB" id="A0A845L4S8"/>
<dbReference type="InterPro" id="IPR040465">
    <property type="entry name" value="CtsR_N"/>
</dbReference>
<accession>A0A845L4S8</accession>
<protein>
    <recommendedName>
        <fullName evidence="2 7">Transcriptional regulator CtsR</fullName>
    </recommendedName>
</protein>
<dbReference type="InterPro" id="IPR041902">
    <property type="entry name" value="CtsR_N_sf"/>
</dbReference>
<dbReference type="InterPro" id="IPR041473">
    <property type="entry name" value="CtsR_C"/>
</dbReference>
<evidence type="ECO:0000256" key="7">
    <source>
        <dbReference type="PIRNR" id="PIRNR010607"/>
    </source>
</evidence>
<evidence type="ECO:0000256" key="2">
    <source>
        <dbReference type="ARBA" id="ARBA00014129"/>
    </source>
</evidence>
<dbReference type="Gene3D" id="3.30.56.130">
    <property type="entry name" value="Transcriptional regulator CtsR, winged HTH domain"/>
    <property type="match status" value="1"/>
</dbReference>
<keyword evidence="11" id="KW-1185">Reference proteome</keyword>